<keyword evidence="7 8" id="KW-0349">Heme</keyword>
<dbReference type="Proteomes" id="UP000297452">
    <property type="component" value="Unassembled WGS sequence"/>
</dbReference>
<evidence type="ECO:0008006" key="12">
    <source>
        <dbReference type="Google" id="ProtNLM"/>
    </source>
</evidence>
<evidence type="ECO:0000256" key="2">
    <source>
        <dbReference type="ARBA" id="ARBA00010617"/>
    </source>
</evidence>
<dbReference type="PRINTS" id="PR00385">
    <property type="entry name" value="P450"/>
</dbReference>
<dbReference type="InterPro" id="IPR050121">
    <property type="entry name" value="Cytochrome_P450_monoxygenase"/>
</dbReference>
<feature type="binding site" description="axial binding residue" evidence="7">
    <location>
        <position position="432"/>
    </location>
    <ligand>
        <name>heme</name>
        <dbReference type="ChEBI" id="CHEBI:30413"/>
    </ligand>
    <ligandPart>
        <name>Fe</name>
        <dbReference type="ChEBI" id="CHEBI:18248"/>
    </ligandPart>
</feature>
<name>A0A4Z1ILB3_9HELO</name>
<dbReference type="AlphaFoldDB" id="A0A4Z1ILB3"/>
<accession>A0A4Z1ILB3</accession>
<dbReference type="InterPro" id="IPR017972">
    <property type="entry name" value="Cyt_P450_CS"/>
</dbReference>
<keyword evidence="11" id="KW-1185">Reference proteome</keyword>
<evidence type="ECO:0000256" key="8">
    <source>
        <dbReference type="RuleBase" id="RU000461"/>
    </source>
</evidence>
<dbReference type="GO" id="GO:0020037">
    <property type="term" value="F:heme binding"/>
    <property type="evidence" value="ECO:0007669"/>
    <property type="project" value="InterPro"/>
</dbReference>
<reference evidence="10 11" key="1">
    <citation type="submission" date="2017-12" db="EMBL/GenBank/DDBJ databases">
        <title>Comparative genomics of Botrytis spp.</title>
        <authorList>
            <person name="Valero-Jimenez C.A."/>
            <person name="Tapia P."/>
            <person name="Veloso J."/>
            <person name="Silva-Moreno E."/>
            <person name="Staats M."/>
            <person name="Valdes J.H."/>
            <person name="Van Kan J.A.L."/>
        </authorList>
    </citation>
    <scope>NUCLEOTIDE SEQUENCE [LARGE SCALE GENOMIC DNA]</scope>
    <source>
        <strain evidence="10 11">MUCL2120</strain>
    </source>
</reference>
<protein>
    <recommendedName>
        <fullName evidence="12">Cytochrome P450</fullName>
    </recommendedName>
</protein>
<evidence type="ECO:0000256" key="7">
    <source>
        <dbReference type="PIRSR" id="PIRSR602401-1"/>
    </source>
</evidence>
<proteinExistence type="inferred from homology"/>
<dbReference type="GO" id="GO:0004497">
    <property type="term" value="F:monooxygenase activity"/>
    <property type="evidence" value="ECO:0007669"/>
    <property type="project" value="UniProtKB-KW"/>
</dbReference>
<dbReference type="PRINTS" id="PR00463">
    <property type="entry name" value="EP450I"/>
</dbReference>
<evidence type="ECO:0000256" key="9">
    <source>
        <dbReference type="SAM" id="Phobius"/>
    </source>
</evidence>
<evidence type="ECO:0000256" key="1">
    <source>
        <dbReference type="ARBA" id="ARBA00001971"/>
    </source>
</evidence>
<dbReference type="InterPro" id="IPR001128">
    <property type="entry name" value="Cyt_P450"/>
</dbReference>
<keyword evidence="8" id="KW-0503">Monooxygenase</keyword>
<dbReference type="InterPro" id="IPR036396">
    <property type="entry name" value="Cyt_P450_sf"/>
</dbReference>
<dbReference type="PROSITE" id="PS00086">
    <property type="entry name" value="CYTOCHROME_P450"/>
    <property type="match status" value="1"/>
</dbReference>
<evidence type="ECO:0000256" key="4">
    <source>
        <dbReference type="ARBA" id="ARBA00023002"/>
    </source>
</evidence>
<sequence>MAFFSWLQPLQKAYIAFALICFAFYAKVIHRAYFTSLRKIPGPWYVRLTHLVLKYYVLTGRRVHYIHSLHQTYGHIVLIAPSEVSCSSLSSLKIIHRISRTFLKSLWYLSFAPEPEGVFNMVDPQEHAVRRKLFAHAFSKSSLKATWEIDVRKKVDMAVKKIKRDALVGEVDIMKFFMFMATDVIGHICFGESFGTLENEQEIQYIEDLRLQSQVGGARAEFPTLFKIEKMSGLSLFEGATYRLDKYALLAVQNAKSQSDATPNMFRKILAEAKSGSMEGPLSDLDIQREASNFIIVGTDTTANTLTFLVYKILKNPELQRQLEDEVETLSDDFESKDAEVLPLLDAVINEGLRLWGAAPGSLPRVVLHEGVELDGYFLPGSITVSTQAFTIHRDPEIFPDPESFNPGRWLGPKSDDFKTAHHPFGAGTRTCLGILLARMELYLTLALFFWECKGMRIASSQDDAEMDIEDYFIISPKGHKCAVTMNERF</sequence>
<gene>
    <name evidence="10" type="ORF">BOTNAR_0200g00030</name>
</gene>
<comment type="similarity">
    <text evidence="2 8">Belongs to the cytochrome P450 family.</text>
</comment>
<keyword evidence="9" id="KW-1133">Transmembrane helix</keyword>
<keyword evidence="9" id="KW-0472">Membrane</keyword>
<dbReference type="CDD" id="cd11059">
    <property type="entry name" value="CYP_fungal"/>
    <property type="match status" value="1"/>
</dbReference>
<dbReference type="OrthoDB" id="1470350at2759"/>
<comment type="caution">
    <text evidence="10">The sequence shown here is derived from an EMBL/GenBank/DDBJ whole genome shotgun (WGS) entry which is preliminary data.</text>
</comment>
<feature type="transmembrane region" description="Helical" evidence="9">
    <location>
        <begin position="12"/>
        <end position="29"/>
    </location>
</feature>
<comment type="cofactor">
    <cofactor evidence="1 7">
        <name>heme</name>
        <dbReference type="ChEBI" id="CHEBI:30413"/>
    </cofactor>
</comment>
<evidence type="ECO:0000256" key="3">
    <source>
        <dbReference type="ARBA" id="ARBA00022723"/>
    </source>
</evidence>
<dbReference type="GO" id="GO:0005506">
    <property type="term" value="F:iron ion binding"/>
    <property type="evidence" value="ECO:0007669"/>
    <property type="project" value="InterPro"/>
</dbReference>
<dbReference type="PANTHER" id="PTHR24305">
    <property type="entry name" value="CYTOCHROME P450"/>
    <property type="match status" value="1"/>
</dbReference>
<evidence type="ECO:0000256" key="5">
    <source>
        <dbReference type="ARBA" id="ARBA00023004"/>
    </source>
</evidence>
<dbReference type="PANTHER" id="PTHR24305:SF96">
    <property type="entry name" value="CYTOCHROME P450 MONOOXYGENASE STCB-RELATED"/>
    <property type="match status" value="1"/>
</dbReference>
<evidence type="ECO:0000256" key="6">
    <source>
        <dbReference type="ARBA" id="ARBA00023026"/>
    </source>
</evidence>
<keyword evidence="4 8" id="KW-0560">Oxidoreductase</keyword>
<dbReference type="Pfam" id="PF00067">
    <property type="entry name" value="p450"/>
    <property type="match status" value="1"/>
</dbReference>
<keyword evidence="6" id="KW-0843">Virulence</keyword>
<dbReference type="EMBL" id="PQXJ01000200">
    <property type="protein sequence ID" value="TGO57487.1"/>
    <property type="molecule type" value="Genomic_DNA"/>
</dbReference>
<keyword evidence="5 7" id="KW-0408">Iron</keyword>
<evidence type="ECO:0000313" key="10">
    <source>
        <dbReference type="EMBL" id="TGO57487.1"/>
    </source>
</evidence>
<evidence type="ECO:0000313" key="11">
    <source>
        <dbReference type="Proteomes" id="UP000297452"/>
    </source>
</evidence>
<keyword evidence="9" id="KW-0812">Transmembrane</keyword>
<dbReference type="InterPro" id="IPR002401">
    <property type="entry name" value="Cyt_P450_E_grp-I"/>
</dbReference>
<dbReference type="STRING" id="278944.A0A4Z1ILB3"/>
<dbReference type="SUPFAM" id="SSF48264">
    <property type="entry name" value="Cytochrome P450"/>
    <property type="match status" value="1"/>
</dbReference>
<dbReference type="GO" id="GO:0016705">
    <property type="term" value="F:oxidoreductase activity, acting on paired donors, with incorporation or reduction of molecular oxygen"/>
    <property type="evidence" value="ECO:0007669"/>
    <property type="project" value="InterPro"/>
</dbReference>
<keyword evidence="3 7" id="KW-0479">Metal-binding</keyword>
<dbReference type="Gene3D" id="1.10.630.10">
    <property type="entry name" value="Cytochrome P450"/>
    <property type="match status" value="1"/>
</dbReference>
<organism evidence="10 11">
    <name type="scientific">Botryotinia narcissicola</name>
    <dbReference type="NCBI Taxonomy" id="278944"/>
    <lineage>
        <taxon>Eukaryota</taxon>
        <taxon>Fungi</taxon>
        <taxon>Dikarya</taxon>
        <taxon>Ascomycota</taxon>
        <taxon>Pezizomycotina</taxon>
        <taxon>Leotiomycetes</taxon>
        <taxon>Helotiales</taxon>
        <taxon>Sclerotiniaceae</taxon>
        <taxon>Botryotinia</taxon>
    </lineage>
</organism>